<dbReference type="EMBL" id="FNYK01000039">
    <property type="protein sequence ID" value="SEI96113.1"/>
    <property type="molecule type" value="Genomic_DNA"/>
</dbReference>
<dbReference type="AlphaFoldDB" id="A0A1H6UUL1"/>
<dbReference type="PANTHER" id="PTHR10000">
    <property type="entry name" value="PHOSPHOSERINE PHOSPHATASE"/>
    <property type="match status" value="1"/>
</dbReference>
<dbReference type="SFLD" id="SFLDS00003">
    <property type="entry name" value="Haloacid_Dehalogenase"/>
    <property type="match status" value="1"/>
</dbReference>
<dbReference type="NCBIfam" id="TIGR01484">
    <property type="entry name" value="HAD-SF-IIB"/>
    <property type="match status" value="1"/>
</dbReference>
<organism evidence="1 2">
    <name type="scientific">Sharpea azabuensis</name>
    <dbReference type="NCBI Taxonomy" id="322505"/>
    <lineage>
        <taxon>Bacteria</taxon>
        <taxon>Bacillati</taxon>
        <taxon>Bacillota</taxon>
        <taxon>Erysipelotrichia</taxon>
        <taxon>Erysipelotrichales</taxon>
        <taxon>Coprobacillaceae</taxon>
        <taxon>Sharpea</taxon>
    </lineage>
</organism>
<dbReference type="eggNOG" id="COG0561">
    <property type="taxonomic scope" value="Bacteria"/>
</dbReference>
<dbReference type="GO" id="GO:0000287">
    <property type="term" value="F:magnesium ion binding"/>
    <property type="evidence" value="ECO:0007669"/>
    <property type="project" value="TreeGrafter"/>
</dbReference>
<evidence type="ECO:0008006" key="3">
    <source>
        <dbReference type="Google" id="ProtNLM"/>
    </source>
</evidence>
<sequence length="272" mass="29630">MKLIFVDIDGTLTEAGSNVPPQSALDAIKATQAKGNKVFLCTGRNLAMLSPLLKYGFDGVVASGGGYVTIGDEVIYDHPMTKEQTELALDVLKRNGVFRTIEAKDATYGDESLGDFLKGTSEGNSEIERWRKALSEDLGIMPMHEYDGRPIYKVVIMCQEESQLTEARALLEKDFNFAIQDVAAHNCLNGDLVNRAFDKGKGIERVAEKLGVDMKDTYGFGDSMNDLEMIQTVGVSVTMANGSDKLKAISTYVADDVKNDGLAKAFKHLGLI</sequence>
<dbReference type="NCBIfam" id="TIGR00099">
    <property type="entry name" value="Cof-subfamily"/>
    <property type="match status" value="1"/>
</dbReference>
<dbReference type="InterPro" id="IPR006379">
    <property type="entry name" value="HAD-SF_hydro_IIB"/>
</dbReference>
<dbReference type="InterPro" id="IPR023214">
    <property type="entry name" value="HAD_sf"/>
</dbReference>
<keyword evidence="2" id="KW-1185">Reference proteome</keyword>
<dbReference type="GO" id="GO:0016791">
    <property type="term" value="F:phosphatase activity"/>
    <property type="evidence" value="ECO:0007669"/>
    <property type="project" value="TreeGrafter"/>
</dbReference>
<reference evidence="2" key="1">
    <citation type="submission" date="2016-10" db="EMBL/GenBank/DDBJ databases">
        <authorList>
            <person name="Varghese N."/>
        </authorList>
    </citation>
    <scope>NUCLEOTIDE SEQUENCE [LARGE SCALE GENOMIC DNA]</scope>
    <source>
        <strain evidence="2">DSM 20406</strain>
    </source>
</reference>
<name>A0A1H6UUL1_9FIRM</name>
<proteinExistence type="predicted"/>
<dbReference type="Gene3D" id="3.40.50.1000">
    <property type="entry name" value="HAD superfamily/HAD-like"/>
    <property type="match status" value="1"/>
</dbReference>
<dbReference type="PANTHER" id="PTHR10000:SF25">
    <property type="entry name" value="PHOSPHATASE YKRA-RELATED"/>
    <property type="match status" value="1"/>
</dbReference>
<dbReference type="OrthoDB" id="9814970at2"/>
<accession>A0A1H6UUL1</accession>
<evidence type="ECO:0000313" key="2">
    <source>
        <dbReference type="Proteomes" id="UP000183028"/>
    </source>
</evidence>
<evidence type="ECO:0000313" key="1">
    <source>
        <dbReference type="EMBL" id="SEI96113.1"/>
    </source>
</evidence>
<dbReference type="SFLD" id="SFLDG01140">
    <property type="entry name" value="C2.B:_Phosphomannomutase_and_P"/>
    <property type="match status" value="1"/>
</dbReference>
<dbReference type="Gene3D" id="3.30.1240.10">
    <property type="match status" value="1"/>
</dbReference>
<dbReference type="STRING" id="322505.SAMN04487836_11316"/>
<dbReference type="InterPro" id="IPR000150">
    <property type="entry name" value="Cof"/>
</dbReference>
<dbReference type="GeneID" id="54121063"/>
<dbReference type="GO" id="GO:0005829">
    <property type="term" value="C:cytosol"/>
    <property type="evidence" value="ECO:0007669"/>
    <property type="project" value="TreeGrafter"/>
</dbReference>
<dbReference type="InterPro" id="IPR036412">
    <property type="entry name" value="HAD-like_sf"/>
</dbReference>
<gene>
    <name evidence="1" type="ORF">SAMN04487834_103919</name>
</gene>
<dbReference type="PROSITE" id="PS01229">
    <property type="entry name" value="COF_2"/>
    <property type="match status" value="1"/>
</dbReference>
<dbReference type="SUPFAM" id="SSF56784">
    <property type="entry name" value="HAD-like"/>
    <property type="match status" value="1"/>
</dbReference>
<dbReference type="Pfam" id="PF08282">
    <property type="entry name" value="Hydrolase_3"/>
    <property type="match status" value="1"/>
</dbReference>
<dbReference type="RefSeq" id="WP_033163675.1">
    <property type="nucleotide sequence ID" value="NZ_CACVPP010000029.1"/>
</dbReference>
<protein>
    <recommendedName>
        <fullName evidence="3">Haloacid dehalogenase-like hydrolase</fullName>
    </recommendedName>
</protein>
<dbReference type="Proteomes" id="UP000183028">
    <property type="component" value="Unassembled WGS sequence"/>
</dbReference>